<organism evidence="3">
    <name type="scientific">hydrothermal vent metagenome</name>
    <dbReference type="NCBI Taxonomy" id="652676"/>
    <lineage>
        <taxon>unclassified sequences</taxon>
        <taxon>metagenomes</taxon>
        <taxon>ecological metagenomes</taxon>
    </lineage>
</organism>
<dbReference type="GO" id="GO:0005525">
    <property type="term" value="F:GTP binding"/>
    <property type="evidence" value="ECO:0007669"/>
    <property type="project" value="UniProtKB-KW"/>
</dbReference>
<dbReference type="NCBIfam" id="TIGR00231">
    <property type="entry name" value="small_GTP"/>
    <property type="match status" value="1"/>
</dbReference>
<dbReference type="SMART" id="SM00175">
    <property type="entry name" value="RAB"/>
    <property type="match status" value="1"/>
</dbReference>
<evidence type="ECO:0000256" key="2">
    <source>
        <dbReference type="ARBA" id="ARBA00023134"/>
    </source>
</evidence>
<reference evidence="3" key="1">
    <citation type="submission" date="2016-10" db="EMBL/GenBank/DDBJ databases">
        <authorList>
            <person name="de Groot N.N."/>
        </authorList>
    </citation>
    <scope>NUCLEOTIDE SEQUENCE</scope>
</reference>
<dbReference type="PANTHER" id="PTHR47977">
    <property type="entry name" value="RAS-RELATED PROTEIN RAB"/>
    <property type="match status" value="1"/>
</dbReference>
<accession>A0A1W1BAJ7</accession>
<dbReference type="Pfam" id="PF00071">
    <property type="entry name" value="Ras"/>
    <property type="match status" value="1"/>
</dbReference>
<keyword evidence="2" id="KW-0342">GTP-binding</keyword>
<dbReference type="SUPFAM" id="SSF52540">
    <property type="entry name" value="P-loop containing nucleoside triphosphate hydrolases"/>
    <property type="match status" value="1"/>
</dbReference>
<dbReference type="InterPro" id="IPR005225">
    <property type="entry name" value="Small_GTP-bd"/>
</dbReference>
<dbReference type="InterPro" id="IPR001806">
    <property type="entry name" value="Small_GTPase"/>
</dbReference>
<gene>
    <name evidence="3" type="ORF">MNB_SV-9-289</name>
</gene>
<protein>
    <submittedName>
        <fullName evidence="3">Mll3243 protein</fullName>
    </submittedName>
</protein>
<name>A0A1W1BAJ7_9ZZZZ</name>
<dbReference type="InterPro" id="IPR027417">
    <property type="entry name" value="P-loop_NTPase"/>
</dbReference>
<proteinExistence type="predicted"/>
<dbReference type="PROSITE" id="PS51419">
    <property type="entry name" value="RAB"/>
    <property type="match status" value="1"/>
</dbReference>
<dbReference type="InterPro" id="IPR050227">
    <property type="entry name" value="Rab"/>
</dbReference>
<dbReference type="GO" id="GO:0003924">
    <property type="term" value="F:GTPase activity"/>
    <property type="evidence" value="ECO:0007669"/>
    <property type="project" value="InterPro"/>
</dbReference>
<dbReference type="SMART" id="SM00173">
    <property type="entry name" value="RAS"/>
    <property type="match status" value="1"/>
</dbReference>
<evidence type="ECO:0000313" key="3">
    <source>
        <dbReference type="EMBL" id="SFV50606.1"/>
    </source>
</evidence>
<evidence type="ECO:0000256" key="1">
    <source>
        <dbReference type="ARBA" id="ARBA00022741"/>
    </source>
</evidence>
<dbReference type="Gene3D" id="3.40.50.300">
    <property type="entry name" value="P-loop containing nucleotide triphosphate hydrolases"/>
    <property type="match status" value="1"/>
</dbReference>
<keyword evidence="1" id="KW-0547">Nucleotide-binding</keyword>
<dbReference type="EMBL" id="FPHG01000002">
    <property type="protein sequence ID" value="SFV50606.1"/>
    <property type="molecule type" value="Genomic_DNA"/>
</dbReference>
<dbReference type="AlphaFoldDB" id="A0A1W1BAJ7"/>
<dbReference type="FunFam" id="3.40.50.300:FF:001447">
    <property type="entry name" value="Ras-related protein Rab-1B"/>
    <property type="match status" value="1"/>
</dbReference>
<dbReference type="CDD" id="cd00154">
    <property type="entry name" value="Rab"/>
    <property type="match status" value="1"/>
</dbReference>
<sequence>MMRKQKKVILMGNFSVGKTSLIRRFVDNSFSDKYISTIGVKISKKIIEFNNKSITLLIWDIEGALDKIKRVNKTYIKGANSAIIVSDVLSENIIEDLKMNLDDLYSVNGFLPTIIAINKIDKNPDFQIDLDEIKSLYPSVVDSFFTSAKSGVNVENIFQKLIEEMEK</sequence>
<dbReference type="PRINTS" id="PR00449">
    <property type="entry name" value="RASTRNSFRMNG"/>
</dbReference>